<sequence length="1182" mass="128434">MTRKGRHPRKVLEEESSESEENSYESPSEASDQSGSEPERVFCKCGGPNTKNMIGCDGLGCPYEWLHFGCAGIDPKKIPKGKWLCWDCQNKQDAEEEPEAPSGQFVWPTTNSDKENDSGKAADPIIERSLNQAEVQLASNLKQACDAVICKGTSVSVAAQMFGIGRYVLSDCVNDQLKRNLTKACHSVMDKKYSVEKAAAAFNVIPGILKERVKAVKNSQCMPDGRRIDSHSSSSTSFEENLQQACIAVVLDQFTINKASKTYNVPPAMLKNKLQSVQALTTEEENDLVKMCIRMTVLGQSADIKSTVMSKIKQLLDEEETRGIRRLHSFTNNRPDDFWWDTFRKRHPEFKAIGSCDASQSKELVSSQSNPAASPDYNPVPSKVIVNQFVMQTKKQGSEILGIKPLTPSPQRKKVSSNVILKPLSTKSTIQNSDQTTIVQLLPPNQSASTPSGIILKTLPTQSVAQISGQNNTTPLVSAQSTLVPSNVVPKPSSTHDIQRELMLKPSTTNQIYYILSGQMVAPKQVVVVKQGTLPASQVTPCSEAIPVANIPEPAVSNQPGCVADVNQSPGTQQKRLDSSNHVDSLTNPNLVNEDINWETRGGDKVEIGDAGVVVAAEKVTKDEPEISNFLKTTEEATEVSEFLISEMEQTNAALDRKEVILPSLEVGSNEVVETDKTVSSEAAQNFSEGGAQELPQISAMGTDDDGDDETLPTLQVGTELSLPRVINGSGGAGQIGQVVSNEVVETSPASCNTVTLSDCIVTQSGSLHPLTGSAHEDSSGVTGDVIQPGQPTGPNGTPVAAKIARPSTCIVAANVATTQPNPALPAPQFVEPNMCAVANPVLQPSLVSSTPILVKVANQTLQPGRVILSKNIIRQNSVVGSNQILPQNCVVTASKVVQSDPVKNVLTTDAITMPIIGTNSGISFKKLSMHHSATEDNKHAPSVIPLSTGPKTEKPLPQFQVNSNGNNSDSHASANVFVAKGKVDKSLPDAITCLEKMLTDEQKQSFTFRLQIGDDRRDDALYNAWKALKRLYQHKNIYAMYNKKAPHRDKVPSSFDLPMATNLLHAPLMDPVNRDDSLLAKETKGGQKDCQPGSDVVAELRRGRKRRRISAVLARRDAERCQDSRRFLEPWKYQIKIPSKRKCFLARRSVASLSEEGQLHATTENQDLQMEEESLEDVHLL</sequence>
<name>A0A8B7ZBU2_ACAPL</name>
<keyword evidence="4" id="KW-0863">Zinc-finger</keyword>
<reference evidence="11 12" key="1">
    <citation type="submission" date="2025-04" db="UniProtKB">
        <authorList>
            <consortium name="RefSeq"/>
        </authorList>
    </citation>
    <scope>IDENTIFICATION</scope>
</reference>
<dbReference type="OrthoDB" id="5411773at2759"/>
<dbReference type="InterPro" id="IPR028651">
    <property type="entry name" value="ING_fam"/>
</dbReference>
<feature type="domain" description="Zinc finger PHD-type" evidence="9">
    <location>
        <begin position="42"/>
        <end position="89"/>
    </location>
</feature>
<feature type="binding site" evidence="7">
    <location>
        <position position="56"/>
    </location>
    <ligand>
        <name>Zn(2+)</name>
        <dbReference type="ChEBI" id="CHEBI:29105"/>
        <label>2</label>
    </ligand>
</feature>
<feature type="binding site" evidence="7">
    <location>
        <position position="61"/>
    </location>
    <ligand>
        <name>Zn(2+)</name>
        <dbReference type="ChEBI" id="CHEBI:29105"/>
        <label>2</label>
    </ligand>
</feature>
<dbReference type="SUPFAM" id="SSF57903">
    <property type="entry name" value="FYVE/PHD zinc finger"/>
    <property type="match status" value="1"/>
</dbReference>
<dbReference type="CDD" id="cd15505">
    <property type="entry name" value="PHD_ING"/>
    <property type="match status" value="1"/>
</dbReference>
<dbReference type="GO" id="GO:0008270">
    <property type="term" value="F:zinc ion binding"/>
    <property type="evidence" value="ECO:0007669"/>
    <property type="project" value="UniProtKB-KW"/>
</dbReference>
<evidence type="ECO:0000256" key="4">
    <source>
        <dbReference type="ARBA" id="ARBA00022771"/>
    </source>
</evidence>
<evidence type="ECO:0000313" key="13">
    <source>
        <dbReference type="RefSeq" id="XP_022103129.1"/>
    </source>
</evidence>
<feature type="region of interest" description="Disordered" evidence="8">
    <location>
        <begin position="1"/>
        <end position="39"/>
    </location>
</feature>
<evidence type="ECO:0000313" key="12">
    <source>
        <dbReference type="RefSeq" id="XP_022103128.1"/>
    </source>
</evidence>
<protein>
    <submittedName>
        <fullName evidence="11 12">Uncharacterized protein LOC110985947 isoform X1</fullName>
    </submittedName>
</protein>
<comment type="similarity">
    <text evidence="2">Belongs to the ING family.</text>
</comment>
<dbReference type="InterPro" id="IPR019786">
    <property type="entry name" value="Zinc_finger_PHD-type_CS"/>
</dbReference>
<dbReference type="PROSITE" id="PS01359">
    <property type="entry name" value="ZF_PHD_1"/>
    <property type="match status" value="1"/>
</dbReference>
<feature type="region of interest" description="Disordered" evidence="8">
    <location>
        <begin position="681"/>
        <end position="705"/>
    </location>
</feature>
<feature type="region of interest" description="Disordered" evidence="8">
    <location>
        <begin position="1158"/>
        <end position="1182"/>
    </location>
</feature>
<dbReference type="InterPro" id="IPR001965">
    <property type="entry name" value="Znf_PHD"/>
</dbReference>
<comment type="subcellular location">
    <subcellularLocation>
        <location evidence="1">Nucleus</location>
    </subcellularLocation>
</comment>
<accession>A0A8B7ZBU2</accession>
<dbReference type="AlphaFoldDB" id="A0A8B7ZBU2"/>
<keyword evidence="3 7" id="KW-0479">Metal-binding</keyword>
<dbReference type="Gene3D" id="3.30.40.10">
    <property type="entry name" value="Zinc/RING finger domain, C3HC4 (zinc finger)"/>
    <property type="match status" value="1"/>
</dbReference>
<dbReference type="KEGG" id="aplc:110985947"/>
<dbReference type="OMA" id="RCKSHAA"/>
<dbReference type="SMART" id="SM00249">
    <property type="entry name" value="PHD"/>
    <property type="match status" value="1"/>
</dbReference>
<dbReference type="GO" id="GO:0005634">
    <property type="term" value="C:nucleus"/>
    <property type="evidence" value="ECO:0007669"/>
    <property type="project" value="UniProtKB-SubCell"/>
</dbReference>
<dbReference type="RefSeq" id="XP_022103129.1">
    <property type="nucleotide sequence ID" value="XM_022247437.1"/>
</dbReference>
<feature type="binding site" evidence="7">
    <location>
        <position position="70"/>
    </location>
    <ligand>
        <name>Zn(2+)</name>
        <dbReference type="ChEBI" id="CHEBI:29105"/>
        <label>1</label>
    </ligand>
</feature>
<evidence type="ECO:0000256" key="5">
    <source>
        <dbReference type="ARBA" id="ARBA00022833"/>
    </source>
</evidence>
<keyword evidence="5 7" id="KW-0862">Zinc</keyword>
<feature type="binding site" evidence="7">
    <location>
        <position position="85"/>
    </location>
    <ligand>
        <name>Zn(2+)</name>
        <dbReference type="ChEBI" id="CHEBI:29105"/>
        <label>2</label>
    </ligand>
</feature>
<evidence type="ECO:0000256" key="3">
    <source>
        <dbReference type="ARBA" id="ARBA00022723"/>
    </source>
</evidence>
<feature type="region of interest" description="Disordered" evidence="8">
    <location>
        <begin position="95"/>
        <end position="120"/>
    </location>
</feature>
<dbReference type="RefSeq" id="XP_022103130.1">
    <property type="nucleotide sequence ID" value="XM_022247438.1"/>
</dbReference>
<evidence type="ECO:0000313" key="14">
    <source>
        <dbReference type="RefSeq" id="XP_022103130.1"/>
    </source>
</evidence>
<feature type="binding site" evidence="7">
    <location>
        <position position="88"/>
    </location>
    <ligand>
        <name>Zn(2+)</name>
        <dbReference type="ChEBI" id="CHEBI:29105"/>
        <label>2</label>
    </ligand>
</feature>
<organism evidence="10 12">
    <name type="scientific">Acanthaster planci</name>
    <name type="common">Crown-of-thorns starfish</name>
    <dbReference type="NCBI Taxonomy" id="133434"/>
    <lineage>
        <taxon>Eukaryota</taxon>
        <taxon>Metazoa</taxon>
        <taxon>Echinodermata</taxon>
        <taxon>Eleutherozoa</taxon>
        <taxon>Asterozoa</taxon>
        <taxon>Asteroidea</taxon>
        <taxon>Valvatacea</taxon>
        <taxon>Valvatida</taxon>
        <taxon>Acanthasteridae</taxon>
        <taxon>Acanthaster</taxon>
    </lineage>
</organism>
<feature type="compositionally biased region" description="Acidic residues" evidence="8">
    <location>
        <begin position="14"/>
        <end position="23"/>
    </location>
</feature>
<feature type="binding site" evidence="7">
    <location>
        <position position="67"/>
    </location>
    <ligand>
        <name>Zn(2+)</name>
        <dbReference type="ChEBI" id="CHEBI:29105"/>
        <label>1</label>
    </ligand>
</feature>
<evidence type="ECO:0000259" key="9">
    <source>
        <dbReference type="SMART" id="SM00249"/>
    </source>
</evidence>
<dbReference type="Proteomes" id="UP000694845">
    <property type="component" value="Unplaced"/>
</dbReference>
<dbReference type="RefSeq" id="XP_022103128.1">
    <property type="nucleotide sequence ID" value="XM_022247436.1"/>
</dbReference>
<evidence type="ECO:0000256" key="2">
    <source>
        <dbReference type="ARBA" id="ARBA00010210"/>
    </source>
</evidence>
<proteinExistence type="inferred from homology"/>
<evidence type="ECO:0000313" key="10">
    <source>
        <dbReference type="Proteomes" id="UP000694845"/>
    </source>
</evidence>
<dbReference type="GeneID" id="110985947"/>
<dbReference type="RefSeq" id="XP_022103127.1">
    <property type="nucleotide sequence ID" value="XM_022247435.1"/>
</dbReference>
<keyword evidence="6" id="KW-0539">Nucleus</keyword>
<feature type="binding site" evidence="7">
    <location>
        <position position="43"/>
    </location>
    <ligand>
        <name>Zn(2+)</name>
        <dbReference type="ChEBI" id="CHEBI:29105"/>
        <label>1</label>
    </ligand>
</feature>
<evidence type="ECO:0000256" key="6">
    <source>
        <dbReference type="ARBA" id="ARBA00023242"/>
    </source>
</evidence>
<evidence type="ECO:0000256" key="7">
    <source>
        <dbReference type="PIRSR" id="PIRSR628651-51"/>
    </source>
</evidence>
<dbReference type="PANTHER" id="PTHR10333">
    <property type="entry name" value="INHIBITOR OF GROWTH PROTEIN"/>
    <property type="match status" value="1"/>
</dbReference>
<dbReference type="InterPro" id="IPR013083">
    <property type="entry name" value="Znf_RING/FYVE/PHD"/>
</dbReference>
<dbReference type="InterPro" id="IPR011011">
    <property type="entry name" value="Znf_FYVE_PHD"/>
</dbReference>
<evidence type="ECO:0000313" key="11">
    <source>
        <dbReference type="RefSeq" id="XP_022103127.1"/>
    </source>
</evidence>
<gene>
    <name evidence="11 12 13 14" type="primary">LOC110985947</name>
</gene>
<feature type="binding site" evidence="7">
    <location>
        <position position="45"/>
    </location>
    <ligand>
        <name>Zn(2+)</name>
        <dbReference type="ChEBI" id="CHEBI:29105"/>
        <label>1</label>
    </ligand>
</feature>
<evidence type="ECO:0000256" key="8">
    <source>
        <dbReference type="SAM" id="MobiDB-lite"/>
    </source>
</evidence>
<feature type="region of interest" description="Disordered" evidence="8">
    <location>
        <begin position="933"/>
        <end position="956"/>
    </location>
</feature>
<keyword evidence="10" id="KW-1185">Reference proteome</keyword>
<evidence type="ECO:0000256" key="1">
    <source>
        <dbReference type="ARBA" id="ARBA00004123"/>
    </source>
</evidence>